<evidence type="ECO:0000256" key="1">
    <source>
        <dbReference type="SAM" id="Phobius"/>
    </source>
</evidence>
<feature type="transmembrane region" description="Helical" evidence="1">
    <location>
        <begin position="260"/>
        <end position="278"/>
    </location>
</feature>
<dbReference type="AlphaFoldDB" id="A0A8T0EGX4"/>
<accession>A0A8T0EGX4</accession>
<dbReference type="Proteomes" id="UP000807504">
    <property type="component" value="Unassembled WGS sequence"/>
</dbReference>
<name>A0A8T0EGX4_ARGBR</name>
<evidence type="ECO:0000313" key="3">
    <source>
        <dbReference type="Proteomes" id="UP000807504"/>
    </source>
</evidence>
<feature type="transmembrane region" description="Helical" evidence="1">
    <location>
        <begin position="74"/>
        <end position="92"/>
    </location>
</feature>
<feature type="transmembrane region" description="Helical" evidence="1">
    <location>
        <begin position="185"/>
        <end position="205"/>
    </location>
</feature>
<keyword evidence="3" id="KW-1185">Reference proteome</keyword>
<protein>
    <recommendedName>
        <fullName evidence="4">Gustatory receptor</fullName>
    </recommendedName>
</protein>
<proteinExistence type="predicted"/>
<keyword evidence="1" id="KW-0812">Transmembrane</keyword>
<dbReference type="EMBL" id="JABXBU010002227">
    <property type="protein sequence ID" value="KAF8773243.1"/>
    <property type="molecule type" value="Genomic_DNA"/>
</dbReference>
<evidence type="ECO:0008006" key="4">
    <source>
        <dbReference type="Google" id="ProtNLM"/>
    </source>
</evidence>
<feature type="transmembrane region" description="Helical" evidence="1">
    <location>
        <begin position="145"/>
        <end position="165"/>
    </location>
</feature>
<gene>
    <name evidence="2" type="ORF">HNY73_015918</name>
</gene>
<keyword evidence="1" id="KW-1133">Transmembrane helix</keyword>
<organism evidence="2 3">
    <name type="scientific">Argiope bruennichi</name>
    <name type="common">Wasp spider</name>
    <name type="synonym">Aranea bruennichi</name>
    <dbReference type="NCBI Taxonomy" id="94029"/>
    <lineage>
        <taxon>Eukaryota</taxon>
        <taxon>Metazoa</taxon>
        <taxon>Ecdysozoa</taxon>
        <taxon>Arthropoda</taxon>
        <taxon>Chelicerata</taxon>
        <taxon>Arachnida</taxon>
        <taxon>Araneae</taxon>
        <taxon>Araneomorphae</taxon>
        <taxon>Entelegynae</taxon>
        <taxon>Araneoidea</taxon>
        <taxon>Araneidae</taxon>
        <taxon>Argiope</taxon>
    </lineage>
</organism>
<keyword evidence="1" id="KW-0472">Membrane</keyword>
<feature type="transmembrane region" description="Helical" evidence="1">
    <location>
        <begin position="16"/>
        <end position="36"/>
    </location>
</feature>
<comment type="caution">
    <text evidence="2">The sequence shown here is derived from an EMBL/GenBank/DDBJ whole genome shotgun (WGS) entry which is preliminary data.</text>
</comment>
<reference evidence="2" key="2">
    <citation type="submission" date="2020-06" db="EMBL/GenBank/DDBJ databases">
        <authorList>
            <person name="Sheffer M."/>
        </authorList>
    </citation>
    <scope>NUCLEOTIDE SEQUENCE</scope>
</reference>
<sequence>MAVNNQQTKRNKSVSLILFGIIFLSTTLGSISALTMAPTCPLKFFYNFYNIFQDGISAILTRFFIIHLAYSYQFVYPCLVAMMCGIFIFEFSEFLTRYQKRLDYLYVTAKRCPSVLLESNDRDKMRDDIRLHARLFETMRQLQDAISLICFAFICNQAITLFCFLSDYMLTEDKDLSIPKICENIFIIVSVPSSLFGISFCASGIRERHEKLQSTLSLLIDTLLEDHESFAGVILSLNNMRKKPFPVLSAGDIADMSPKFMISLIGTIFTYGLLILNLK</sequence>
<evidence type="ECO:0000313" key="2">
    <source>
        <dbReference type="EMBL" id="KAF8773243.1"/>
    </source>
</evidence>
<reference evidence="2" key="1">
    <citation type="journal article" date="2020" name="bioRxiv">
        <title>Chromosome-level reference genome of the European wasp spider Argiope bruennichi: a resource for studies on range expansion and evolutionary adaptation.</title>
        <authorList>
            <person name="Sheffer M.M."/>
            <person name="Hoppe A."/>
            <person name="Krehenwinkel H."/>
            <person name="Uhl G."/>
            <person name="Kuss A.W."/>
            <person name="Jensen L."/>
            <person name="Jensen C."/>
            <person name="Gillespie R.G."/>
            <person name="Hoff K.J."/>
            <person name="Prost S."/>
        </authorList>
    </citation>
    <scope>NUCLEOTIDE SEQUENCE</scope>
</reference>